<keyword evidence="2" id="KW-1185">Reference proteome</keyword>
<dbReference type="EMBL" id="UYJE01004802">
    <property type="protein sequence ID" value="VDI31462.1"/>
    <property type="molecule type" value="Genomic_DNA"/>
</dbReference>
<dbReference type="Proteomes" id="UP000596742">
    <property type="component" value="Unassembled WGS sequence"/>
</dbReference>
<gene>
    <name evidence="1" type="ORF">MGAL_10B083828</name>
</gene>
<reference evidence="1" key="1">
    <citation type="submission" date="2018-11" db="EMBL/GenBank/DDBJ databases">
        <authorList>
            <person name="Alioto T."/>
            <person name="Alioto T."/>
        </authorList>
    </citation>
    <scope>NUCLEOTIDE SEQUENCE</scope>
</reference>
<name>A0A8B6EB76_MYTGA</name>
<protein>
    <submittedName>
        <fullName evidence="1">Uncharacterized protein</fullName>
    </submittedName>
</protein>
<organism evidence="1 2">
    <name type="scientific">Mytilus galloprovincialis</name>
    <name type="common">Mediterranean mussel</name>
    <dbReference type="NCBI Taxonomy" id="29158"/>
    <lineage>
        <taxon>Eukaryota</taxon>
        <taxon>Metazoa</taxon>
        <taxon>Spiralia</taxon>
        <taxon>Lophotrochozoa</taxon>
        <taxon>Mollusca</taxon>
        <taxon>Bivalvia</taxon>
        <taxon>Autobranchia</taxon>
        <taxon>Pteriomorphia</taxon>
        <taxon>Mytilida</taxon>
        <taxon>Mytiloidea</taxon>
        <taxon>Mytilidae</taxon>
        <taxon>Mytilinae</taxon>
        <taxon>Mytilus</taxon>
    </lineage>
</organism>
<accession>A0A8B6EB76</accession>
<proteinExistence type="predicted"/>
<evidence type="ECO:0000313" key="2">
    <source>
        <dbReference type="Proteomes" id="UP000596742"/>
    </source>
</evidence>
<sequence length="218" mass="24843">MGKDTKANRKVTLKNRNIKRVKLDEPKIKFASKNITNQCHVCGKDIQNLNHHLFEKHGISKTKIDRVRDFHGYIIKICPKCGEEQTRMRDHLKRYHELLDTGVLDSLVKLAETVSGEYKIHSRDNLALEVSLGLYLNDHLLLFQEHLSKGDLVIAMPHIFQVCQFTSGSNSGMFMSGSTTTFSVFCGPLSGVGFFAVEEFDEIEDDPDEAVEEEEFLR</sequence>
<dbReference type="AlphaFoldDB" id="A0A8B6EB76"/>
<comment type="caution">
    <text evidence="1">The sequence shown here is derived from an EMBL/GenBank/DDBJ whole genome shotgun (WGS) entry which is preliminary data.</text>
</comment>
<evidence type="ECO:0000313" key="1">
    <source>
        <dbReference type="EMBL" id="VDI31462.1"/>
    </source>
</evidence>